<evidence type="ECO:0000313" key="3">
    <source>
        <dbReference type="Proteomes" id="UP000184268"/>
    </source>
</evidence>
<evidence type="ECO:0000256" key="1">
    <source>
        <dbReference type="SAM" id="SignalP"/>
    </source>
</evidence>
<evidence type="ECO:0008006" key="4">
    <source>
        <dbReference type="Google" id="ProtNLM"/>
    </source>
</evidence>
<keyword evidence="3" id="KW-1185">Reference proteome</keyword>
<evidence type="ECO:0000313" key="2">
    <source>
        <dbReference type="EMBL" id="SHH77526.1"/>
    </source>
</evidence>
<dbReference type="AlphaFoldDB" id="A0A1M5VQJ1"/>
<accession>A0A1M5VQJ1</accession>
<sequence>MTRSSLLIVLTALMGVGTAPLADAHGKNHRHPHKVVVVKPKYKPVKRVPKVKIYYRHTLPRAASTVVIAGATYAVLDNLYYRRQGDSYVYVEQPPVATIEPVTTETATASSGPAVSGLNPGSLVDLLPEGTTVVTVDGASFYVDGSTWYAPIAGSNQFVVVAPQL</sequence>
<organism evidence="2 3">
    <name type="scientific">Ferrimonas marina</name>
    <dbReference type="NCBI Taxonomy" id="299255"/>
    <lineage>
        <taxon>Bacteria</taxon>
        <taxon>Pseudomonadati</taxon>
        <taxon>Pseudomonadota</taxon>
        <taxon>Gammaproteobacteria</taxon>
        <taxon>Alteromonadales</taxon>
        <taxon>Ferrimonadaceae</taxon>
        <taxon>Ferrimonas</taxon>
    </lineage>
</organism>
<name>A0A1M5VQJ1_9GAMM</name>
<proteinExistence type="predicted"/>
<dbReference type="EMBL" id="FQXG01000004">
    <property type="protein sequence ID" value="SHH77526.1"/>
    <property type="molecule type" value="Genomic_DNA"/>
</dbReference>
<protein>
    <recommendedName>
        <fullName evidence="4">DUF1236 domain-containing protein</fullName>
    </recommendedName>
</protein>
<gene>
    <name evidence="2" type="ORF">SAMN02745129_2923</name>
</gene>
<feature type="chain" id="PRO_5009914486" description="DUF1236 domain-containing protein" evidence="1">
    <location>
        <begin position="25"/>
        <end position="165"/>
    </location>
</feature>
<keyword evidence="1" id="KW-0732">Signal</keyword>
<dbReference type="OrthoDB" id="7068235at2"/>
<dbReference type="Proteomes" id="UP000184268">
    <property type="component" value="Unassembled WGS sequence"/>
</dbReference>
<feature type="signal peptide" evidence="1">
    <location>
        <begin position="1"/>
        <end position="24"/>
    </location>
</feature>
<reference evidence="2 3" key="1">
    <citation type="submission" date="2016-11" db="EMBL/GenBank/DDBJ databases">
        <authorList>
            <person name="Jaros S."/>
            <person name="Januszkiewicz K."/>
            <person name="Wedrychowicz H."/>
        </authorList>
    </citation>
    <scope>NUCLEOTIDE SEQUENCE [LARGE SCALE GENOMIC DNA]</scope>
    <source>
        <strain evidence="2 3">DSM 16917</strain>
    </source>
</reference>
<dbReference type="RefSeq" id="WP_067657028.1">
    <property type="nucleotide sequence ID" value="NZ_FQXG01000004.1"/>
</dbReference>
<dbReference type="STRING" id="299255.SAMN02745129_2923"/>